<reference evidence="2" key="2">
    <citation type="submission" date="2020-05" db="EMBL/GenBank/DDBJ databases">
        <authorList>
            <person name="Kim H.-S."/>
            <person name="Proctor R.H."/>
            <person name="Brown D.W."/>
        </authorList>
    </citation>
    <scope>NUCLEOTIDE SEQUENCE</scope>
    <source>
        <strain evidence="2">NRRL 20472</strain>
    </source>
</reference>
<name>A0A8H4XFZ4_9HYPO</name>
<organism evidence="2 3">
    <name type="scientific">Fusarium sarcochroum</name>
    <dbReference type="NCBI Taxonomy" id="1208366"/>
    <lineage>
        <taxon>Eukaryota</taxon>
        <taxon>Fungi</taxon>
        <taxon>Dikarya</taxon>
        <taxon>Ascomycota</taxon>
        <taxon>Pezizomycotina</taxon>
        <taxon>Sordariomycetes</taxon>
        <taxon>Hypocreomycetidae</taxon>
        <taxon>Hypocreales</taxon>
        <taxon>Nectriaceae</taxon>
        <taxon>Fusarium</taxon>
        <taxon>Fusarium lateritium species complex</taxon>
    </lineage>
</organism>
<accession>A0A8H4XFZ4</accession>
<sequence length="121" mass="13030">MRAVGSDPGSTSHENALTAPSQDPTVFGPTPSGISQHDLESLFTLLCCLADFEIPTNLLYSGAHGTHSWADDVSVTFRASTINSGLRRLLAEELLLTPALQELESRGLISRHRIKGSWVVS</sequence>
<evidence type="ECO:0000256" key="1">
    <source>
        <dbReference type="SAM" id="MobiDB-lite"/>
    </source>
</evidence>
<keyword evidence="3" id="KW-1185">Reference proteome</keyword>
<evidence type="ECO:0000313" key="3">
    <source>
        <dbReference type="Proteomes" id="UP000622797"/>
    </source>
</evidence>
<feature type="compositionally biased region" description="Polar residues" evidence="1">
    <location>
        <begin position="8"/>
        <end position="24"/>
    </location>
</feature>
<protein>
    <submittedName>
        <fullName evidence="2">Uncharacterized protein</fullName>
    </submittedName>
</protein>
<dbReference type="Proteomes" id="UP000622797">
    <property type="component" value="Unassembled WGS sequence"/>
</dbReference>
<feature type="region of interest" description="Disordered" evidence="1">
    <location>
        <begin position="1"/>
        <end position="32"/>
    </location>
</feature>
<comment type="caution">
    <text evidence="2">The sequence shown here is derived from an EMBL/GenBank/DDBJ whole genome shotgun (WGS) entry which is preliminary data.</text>
</comment>
<evidence type="ECO:0000313" key="2">
    <source>
        <dbReference type="EMBL" id="KAF4973010.1"/>
    </source>
</evidence>
<proteinExistence type="predicted"/>
<dbReference type="EMBL" id="JABEXW010000032">
    <property type="protein sequence ID" value="KAF4973010.1"/>
    <property type="molecule type" value="Genomic_DNA"/>
</dbReference>
<gene>
    <name evidence="2" type="ORF">FSARC_587</name>
</gene>
<dbReference type="AlphaFoldDB" id="A0A8H4XFZ4"/>
<reference evidence="2" key="1">
    <citation type="journal article" date="2020" name="BMC Genomics">
        <title>Correction to: Identification and distribution of gene clusters required for synthesis of sphingolipid metabolism inhibitors in diverse species of the filamentous fungus Fusarium.</title>
        <authorList>
            <person name="Kim H.S."/>
            <person name="Lohmar J.M."/>
            <person name="Busman M."/>
            <person name="Brown D.W."/>
            <person name="Naumann T.A."/>
            <person name="Divon H.H."/>
            <person name="Lysoe E."/>
            <person name="Uhlig S."/>
            <person name="Proctor R.H."/>
        </authorList>
    </citation>
    <scope>NUCLEOTIDE SEQUENCE</scope>
    <source>
        <strain evidence="2">NRRL 20472</strain>
    </source>
</reference>